<proteinExistence type="predicted"/>
<evidence type="ECO:0000313" key="2">
    <source>
        <dbReference type="Proteomes" id="UP000004756"/>
    </source>
</evidence>
<name>C0CVB4_9FIRM</name>
<reference evidence="1 2" key="1">
    <citation type="submission" date="2009-02" db="EMBL/GenBank/DDBJ databases">
        <title>Draft genome sequence of Clostridium asparagiforme (DSM 15981).</title>
        <authorList>
            <person name="Sudarsanam P."/>
            <person name="Ley R."/>
            <person name="Guruge J."/>
            <person name="Turnbaugh P.J."/>
            <person name="Mahowald M."/>
            <person name="Liep D."/>
            <person name="Gordon J."/>
        </authorList>
    </citation>
    <scope>NUCLEOTIDE SEQUENCE [LARGE SCALE GENOMIC DNA]</scope>
    <source>
        <strain evidence="1 2">DSM 15981</strain>
    </source>
</reference>
<keyword evidence="2" id="KW-1185">Reference proteome</keyword>
<comment type="caution">
    <text evidence="1">The sequence shown here is derived from an EMBL/GenBank/DDBJ whole genome shotgun (WGS) entry which is preliminary data.</text>
</comment>
<dbReference type="HOGENOM" id="CLU_3267786_0_0_9"/>
<protein>
    <submittedName>
        <fullName evidence="1">Uncharacterized protein</fullName>
    </submittedName>
</protein>
<evidence type="ECO:0000313" key="1">
    <source>
        <dbReference type="EMBL" id="EEG56959.1"/>
    </source>
</evidence>
<dbReference type="EMBL" id="ACCJ01000040">
    <property type="protein sequence ID" value="EEG56959.1"/>
    <property type="molecule type" value="Genomic_DNA"/>
</dbReference>
<dbReference type="AlphaFoldDB" id="C0CVB4"/>
<organism evidence="1 2">
    <name type="scientific">[Clostridium] asparagiforme DSM 15981</name>
    <dbReference type="NCBI Taxonomy" id="518636"/>
    <lineage>
        <taxon>Bacteria</taxon>
        <taxon>Bacillati</taxon>
        <taxon>Bacillota</taxon>
        <taxon>Clostridia</taxon>
        <taxon>Lachnospirales</taxon>
        <taxon>Lachnospiraceae</taxon>
        <taxon>Enterocloster</taxon>
    </lineage>
</organism>
<gene>
    <name evidence="1" type="ORF">CLOSTASPAR_00917</name>
</gene>
<dbReference type="Proteomes" id="UP000004756">
    <property type="component" value="Unassembled WGS sequence"/>
</dbReference>
<accession>C0CVB4</accession>
<sequence>MPIFTSDEYPMLLDRSFPVKKMSHLNRYIYSLLNHNTTGRK</sequence>